<evidence type="ECO:0000313" key="3">
    <source>
        <dbReference type="Proteomes" id="UP000252187"/>
    </source>
</evidence>
<gene>
    <name evidence="2" type="ORF">DQ226_04990</name>
</gene>
<evidence type="ECO:0000313" key="2">
    <source>
        <dbReference type="EMBL" id="RBA38299.1"/>
    </source>
</evidence>
<dbReference type="InterPro" id="IPR025442">
    <property type="entry name" value="DUF4185"/>
</dbReference>
<dbReference type="AlphaFoldDB" id="A0A365PBW8"/>
<dbReference type="Proteomes" id="UP000252187">
    <property type="component" value="Unassembled WGS sequence"/>
</dbReference>
<dbReference type="Pfam" id="PF13810">
    <property type="entry name" value="DUF4185"/>
    <property type="match status" value="1"/>
</dbReference>
<name>A0A365PBW8_9ACTN</name>
<feature type="domain" description="DUF4185" evidence="1">
    <location>
        <begin position="12"/>
        <end position="100"/>
    </location>
</feature>
<protein>
    <recommendedName>
        <fullName evidence="1">DUF4185 domain-containing protein</fullName>
    </recommendedName>
</protein>
<sequence>MTMARLVKELTGPNETGRWGASATDLGFPAITNHGYTITIFGDTFVDHVGGSGWRSPVGFRQSNPDIENGIRWDNAIGGAYAKEMINYQHRGTVHAGELPDGSPTFRTT</sequence>
<evidence type="ECO:0000259" key="1">
    <source>
        <dbReference type="Pfam" id="PF13810"/>
    </source>
</evidence>
<proteinExistence type="predicted"/>
<organism evidence="2 3">
    <name type="scientific">Dietzia maris</name>
    <dbReference type="NCBI Taxonomy" id="37915"/>
    <lineage>
        <taxon>Bacteria</taxon>
        <taxon>Bacillati</taxon>
        <taxon>Actinomycetota</taxon>
        <taxon>Actinomycetes</taxon>
        <taxon>Mycobacteriales</taxon>
        <taxon>Dietziaceae</taxon>
        <taxon>Dietzia</taxon>
    </lineage>
</organism>
<reference evidence="2 3" key="1">
    <citation type="submission" date="2018-06" db="EMBL/GenBank/DDBJ databases">
        <title>Whole genome sequencing of four bacterial strains from South Shetland trench revealing bio-synthetic gene clusters.</title>
        <authorList>
            <person name="Abdel-Mageed W.M."/>
            <person name="Lehri B."/>
            <person name="Jarmusch S.A."/>
            <person name="Miranda K."/>
            <person name="Goodfellow M."/>
            <person name="Jaspars M."/>
            <person name="Karlyshev A.V."/>
        </authorList>
    </citation>
    <scope>NUCLEOTIDE SEQUENCE [LARGE SCALE GENOMIC DNA]</scope>
    <source>
        <strain evidence="2 3">SST1</strain>
    </source>
</reference>
<comment type="caution">
    <text evidence="2">The sequence shown here is derived from an EMBL/GenBank/DDBJ whole genome shotgun (WGS) entry which is preliminary data.</text>
</comment>
<dbReference type="EMBL" id="QNTT01000009">
    <property type="protein sequence ID" value="RBA38299.1"/>
    <property type="molecule type" value="Genomic_DNA"/>
</dbReference>
<accession>A0A365PBW8</accession>